<organism evidence="2 3">
    <name type="scientific">Thiobacter aerophilum</name>
    <dbReference type="NCBI Taxonomy" id="3121275"/>
    <lineage>
        <taxon>Bacteria</taxon>
        <taxon>Pseudomonadati</taxon>
        <taxon>Pseudomonadota</taxon>
        <taxon>Betaproteobacteria</taxon>
        <taxon>Burkholderiales</taxon>
        <taxon>Thiobacteraceae</taxon>
        <taxon>Thiobacter</taxon>
    </lineage>
</organism>
<proteinExistence type="predicted"/>
<evidence type="ECO:0000256" key="1">
    <source>
        <dbReference type="SAM" id="SignalP"/>
    </source>
</evidence>
<dbReference type="Proteomes" id="UP001482231">
    <property type="component" value="Unassembled WGS sequence"/>
</dbReference>
<evidence type="ECO:0000313" key="2">
    <source>
        <dbReference type="EMBL" id="MEO1765755.1"/>
    </source>
</evidence>
<feature type="signal peptide" evidence="1">
    <location>
        <begin position="1"/>
        <end position="22"/>
    </location>
</feature>
<comment type="caution">
    <text evidence="2">The sequence shown here is derived from an EMBL/GenBank/DDBJ whole genome shotgun (WGS) entry which is preliminary data.</text>
</comment>
<name>A0ABV0ECL9_9BURK</name>
<gene>
    <name evidence="2" type="ORF">V6E02_00765</name>
</gene>
<keyword evidence="3" id="KW-1185">Reference proteome</keyword>
<keyword evidence="1" id="KW-0732">Signal</keyword>
<accession>A0ABV0ECL9</accession>
<dbReference type="EMBL" id="JBAJEX010000001">
    <property type="protein sequence ID" value="MEO1765755.1"/>
    <property type="molecule type" value="Genomic_DNA"/>
</dbReference>
<evidence type="ECO:0000313" key="3">
    <source>
        <dbReference type="Proteomes" id="UP001482231"/>
    </source>
</evidence>
<feature type="chain" id="PRO_5047182285" description="DUF4148 domain-containing protein" evidence="1">
    <location>
        <begin position="23"/>
        <end position="101"/>
    </location>
</feature>
<dbReference type="RefSeq" id="WP_347306185.1">
    <property type="nucleotide sequence ID" value="NZ_JBAJEX010000001.1"/>
</dbReference>
<evidence type="ECO:0008006" key="4">
    <source>
        <dbReference type="Google" id="ProtNLM"/>
    </source>
</evidence>
<protein>
    <recommendedName>
        <fullName evidence="4">DUF4148 domain-containing protein</fullName>
    </recommendedName>
</protein>
<reference evidence="2 3" key="1">
    <citation type="submission" date="2024-02" db="EMBL/GenBank/DDBJ databases">
        <title>New thermophilic sulfur-oxidizing bacteria from a hot springs of the Uzon caldera (Kamchatka, Russia).</title>
        <authorList>
            <person name="Dukat A.M."/>
            <person name="Elcheninov A.G."/>
            <person name="Frolov E.N."/>
        </authorList>
    </citation>
    <scope>NUCLEOTIDE SEQUENCE [LARGE SCALE GENOMIC DNA]</scope>
    <source>
        <strain evidence="2 3">AK1</strain>
    </source>
</reference>
<sequence length="101" mass="11424">MQRRLVLAAALAAIVLSTSALAQGPRYRFNQTNTPGWTLMSAEERAEHQKKMLAAKTYDECKAIQEEHHKAMEARAKEKGVTLNAPRYNACDRMKARGFFK</sequence>